<feature type="signal peptide" evidence="1">
    <location>
        <begin position="1"/>
        <end position="23"/>
    </location>
</feature>
<proteinExistence type="predicted"/>
<sequence length="176" mass="19918">MRKLIGICLVVLCSACAKRPVLAPSDIEYLSMTDVPGYGQFEVRFSSDTDLMRMFQSNLGKDQASDGFTCYLDARINLSERHGESNYLIGTVEELDRPGSRGKYQYFTRLIAVYTDHEYGSNTFPNAQELLVLLKARNALACRFHASDYFYGPYESNPIGIPSSEFVRVIEQRGNR</sequence>
<dbReference type="RefSeq" id="WP_137217817.1">
    <property type="nucleotide sequence ID" value="NZ_CP077089.1"/>
</dbReference>
<dbReference type="Proteomes" id="UP000646386">
    <property type="component" value="Chromosome"/>
</dbReference>
<gene>
    <name evidence="2" type="ORF">HU718_022210</name>
</gene>
<dbReference type="EMBL" id="CP077089">
    <property type="protein sequence ID" value="QXI04734.1"/>
    <property type="molecule type" value="Genomic_DNA"/>
</dbReference>
<protein>
    <recommendedName>
        <fullName evidence="4">Lipoprotein</fullName>
    </recommendedName>
</protein>
<evidence type="ECO:0000313" key="2">
    <source>
        <dbReference type="EMBL" id="QXI04734.1"/>
    </source>
</evidence>
<keyword evidence="1" id="KW-0732">Signal</keyword>
<organism evidence="2 3">
    <name type="scientific">Pseudomonas tensinigenes</name>
    <dbReference type="NCBI Taxonomy" id="2745511"/>
    <lineage>
        <taxon>Bacteria</taxon>
        <taxon>Pseudomonadati</taxon>
        <taxon>Pseudomonadota</taxon>
        <taxon>Gammaproteobacteria</taxon>
        <taxon>Pseudomonadales</taxon>
        <taxon>Pseudomonadaceae</taxon>
        <taxon>Pseudomonas</taxon>
    </lineage>
</organism>
<feature type="chain" id="PRO_5046877938" description="Lipoprotein" evidence="1">
    <location>
        <begin position="24"/>
        <end position="176"/>
    </location>
</feature>
<accession>A0ABX8PTI2</accession>
<reference evidence="2 3" key="1">
    <citation type="journal article" date="2020" name="Microorganisms">
        <title>Reliable Identification of Environmental Pseudomonas Isolates Using the rpoD Gene.</title>
        <authorList>
            <consortium name="The Broad Institute Genome Sequencing Platform"/>
            <person name="Girard L."/>
            <person name="Lood C."/>
            <person name="Rokni-Zadeh H."/>
            <person name="van Noort V."/>
            <person name="Lavigne R."/>
            <person name="De Mot R."/>
        </authorList>
    </citation>
    <scope>NUCLEOTIDE SEQUENCE [LARGE SCALE GENOMIC DNA]</scope>
    <source>
        <strain evidence="2 3">ZA 5.3</strain>
    </source>
</reference>
<reference evidence="2 3" key="2">
    <citation type="journal article" date="2021" name="Microorganisms">
        <title>The Ever-Expanding Pseudomonas Genus: Description of 43 New Species and Partition of the Pseudomonas putida Group.</title>
        <authorList>
            <person name="Girard L."/>
            <person name="Lood C."/>
            <person name="Hofte M."/>
            <person name="Vandamme P."/>
            <person name="Rokni-Zadeh H."/>
            <person name="van Noort V."/>
            <person name="Lavigne R."/>
            <person name="De Mot R."/>
        </authorList>
    </citation>
    <scope>NUCLEOTIDE SEQUENCE [LARGE SCALE GENOMIC DNA]</scope>
    <source>
        <strain evidence="2 3">ZA 5.3</strain>
    </source>
</reference>
<evidence type="ECO:0000313" key="3">
    <source>
        <dbReference type="Proteomes" id="UP000646386"/>
    </source>
</evidence>
<keyword evidence="3" id="KW-1185">Reference proteome</keyword>
<evidence type="ECO:0008006" key="4">
    <source>
        <dbReference type="Google" id="ProtNLM"/>
    </source>
</evidence>
<name>A0ABX8PTI2_9PSED</name>
<evidence type="ECO:0000256" key="1">
    <source>
        <dbReference type="SAM" id="SignalP"/>
    </source>
</evidence>